<gene>
    <name evidence="1" type="ORF">GCM10007384_20530</name>
</gene>
<accession>A0A918N351</accession>
<dbReference type="Proteomes" id="UP000601108">
    <property type="component" value="Unassembled WGS sequence"/>
</dbReference>
<sequence length="105" mass="12770">MYSYKKDDMFIDLKEVCKRIKCNDIRTAIKWCKKSGIPIIRKGRHKITYRFLVDVESDKEIVKFFKSKYPESWRKMYQLYLNNDTIEYLLETQEKNITDTVSKIN</sequence>
<comment type="caution">
    <text evidence="1">The sequence shown here is derived from an EMBL/GenBank/DDBJ whole genome shotgun (WGS) entry which is preliminary data.</text>
</comment>
<evidence type="ECO:0000313" key="2">
    <source>
        <dbReference type="Proteomes" id="UP000601108"/>
    </source>
</evidence>
<keyword evidence="2" id="KW-1185">Reference proteome</keyword>
<organism evidence="1 2">
    <name type="scientific">Aquimarina muelleri</name>
    <dbReference type="NCBI Taxonomy" id="279356"/>
    <lineage>
        <taxon>Bacteria</taxon>
        <taxon>Pseudomonadati</taxon>
        <taxon>Bacteroidota</taxon>
        <taxon>Flavobacteriia</taxon>
        <taxon>Flavobacteriales</taxon>
        <taxon>Flavobacteriaceae</taxon>
        <taxon>Aquimarina</taxon>
    </lineage>
</organism>
<evidence type="ECO:0000313" key="1">
    <source>
        <dbReference type="EMBL" id="GGX19084.1"/>
    </source>
</evidence>
<proteinExistence type="predicted"/>
<dbReference type="AlphaFoldDB" id="A0A918N351"/>
<name>A0A918N351_9FLAO</name>
<reference evidence="1 2" key="1">
    <citation type="journal article" date="2014" name="Int. J. Syst. Evol. Microbiol.">
        <title>Complete genome sequence of Corynebacterium casei LMG S-19264T (=DSM 44701T), isolated from a smear-ripened cheese.</title>
        <authorList>
            <consortium name="US DOE Joint Genome Institute (JGI-PGF)"/>
            <person name="Walter F."/>
            <person name="Albersmeier A."/>
            <person name="Kalinowski J."/>
            <person name="Ruckert C."/>
        </authorList>
    </citation>
    <scope>NUCLEOTIDE SEQUENCE [LARGE SCALE GENOMIC DNA]</scope>
    <source>
        <strain evidence="1 2">KCTC 12285</strain>
    </source>
</reference>
<dbReference type="EMBL" id="BMWS01000012">
    <property type="protein sequence ID" value="GGX19084.1"/>
    <property type="molecule type" value="Genomic_DNA"/>
</dbReference>
<protein>
    <submittedName>
        <fullName evidence="1">Uncharacterized protein</fullName>
    </submittedName>
</protein>